<evidence type="ECO:0000256" key="5">
    <source>
        <dbReference type="ARBA" id="ARBA00023163"/>
    </source>
</evidence>
<comment type="subunit">
    <text evidence="6">Interacts transiently with the RNA polymerase catalytic core.</text>
</comment>
<keyword evidence="5 6" id="KW-0804">Transcription</keyword>
<dbReference type="PANTHER" id="PTHR30603:SF60">
    <property type="entry name" value="RNA POLYMERASE SIGMA FACTOR RPOD"/>
    <property type="match status" value="1"/>
</dbReference>
<evidence type="ECO:0000256" key="4">
    <source>
        <dbReference type="ARBA" id="ARBA00023125"/>
    </source>
</evidence>
<dbReference type="NCBIfam" id="TIGR02393">
    <property type="entry name" value="RpoD_Cterm"/>
    <property type="match status" value="1"/>
</dbReference>
<evidence type="ECO:0000259" key="8">
    <source>
        <dbReference type="PROSITE" id="PS00716"/>
    </source>
</evidence>
<dbReference type="InterPro" id="IPR036388">
    <property type="entry name" value="WH-like_DNA-bd_sf"/>
</dbReference>
<name>A0A7M1XQY0_9SPIR</name>
<feature type="region of interest" description="Sigma-70 factor domain-2" evidence="6">
    <location>
        <begin position="212"/>
        <end position="282"/>
    </location>
</feature>
<dbReference type="InterPro" id="IPR007630">
    <property type="entry name" value="RNA_pol_sigma70_r4"/>
</dbReference>
<proteinExistence type="inferred from homology"/>
<gene>
    <name evidence="6 9" type="primary">rpoD</name>
    <name evidence="9" type="ORF">DYE49_04370</name>
</gene>
<evidence type="ECO:0000259" key="7">
    <source>
        <dbReference type="PROSITE" id="PS00715"/>
    </source>
</evidence>
<dbReference type="PRINTS" id="PR00046">
    <property type="entry name" value="SIGMA70FCT"/>
</dbReference>
<feature type="DNA-binding region" description="H-T-H motif" evidence="6">
    <location>
        <begin position="408"/>
        <end position="427"/>
    </location>
</feature>
<keyword evidence="3 6" id="KW-0731">Sigma factor</keyword>
<dbReference type="Gene3D" id="1.10.10.10">
    <property type="entry name" value="Winged helix-like DNA-binding domain superfamily/Winged helix DNA-binding domain"/>
    <property type="match status" value="2"/>
</dbReference>
<dbReference type="SUPFAM" id="SSF88659">
    <property type="entry name" value="Sigma3 and sigma4 domains of RNA polymerase sigma factors"/>
    <property type="match status" value="2"/>
</dbReference>
<reference evidence="9 10" key="1">
    <citation type="submission" date="2018-08" db="EMBL/GenBank/DDBJ databases">
        <title>The first complete genome of Treponema rectale (CHPAT), a commensal spirochete of the bovine rectum.</title>
        <authorList>
            <person name="Staton G.J."/>
            <person name="Clegg S.R."/>
            <person name="Carter S.D."/>
            <person name="Radford A.D."/>
            <person name="Darby A."/>
            <person name="Hall N."/>
            <person name="Birtles R.J."/>
            <person name="Evans N.J."/>
        </authorList>
    </citation>
    <scope>NUCLEOTIDE SEQUENCE [LARGE SCALE GENOMIC DNA]</scope>
    <source>
        <strain evidence="9 10">CHPA</strain>
    </source>
</reference>
<dbReference type="GO" id="GO:0006352">
    <property type="term" value="P:DNA-templated transcription initiation"/>
    <property type="evidence" value="ECO:0007669"/>
    <property type="project" value="UniProtKB-UniRule"/>
</dbReference>
<comment type="caution">
    <text evidence="6">Lacks conserved residue(s) required for the propagation of feature annotation.</text>
</comment>
<dbReference type="GO" id="GO:0003677">
    <property type="term" value="F:DNA binding"/>
    <property type="evidence" value="ECO:0007669"/>
    <property type="project" value="UniProtKB-UniRule"/>
</dbReference>
<evidence type="ECO:0000256" key="1">
    <source>
        <dbReference type="ARBA" id="ARBA00022490"/>
    </source>
</evidence>
<keyword evidence="2 6" id="KW-0805">Transcription regulation</keyword>
<keyword evidence="1 6" id="KW-0963">Cytoplasm</keyword>
<evidence type="ECO:0000256" key="2">
    <source>
        <dbReference type="ARBA" id="ARBA00023015"/>
    </source>
</evidence>
<feature type="region of interest" description="Sigma-70 factor domain-4" evidence="6">
    <location>
        <begin position="382"/>
        <end position="435"/>
    </location>
</feature>
<feature type="short sequence motif" description="Interaction with polymerase core subunit RpoC" evidence="6">
    <location>
        <begin position="236"/>
        <end position="239"/>
    </location>
</feature>
<dbReference type="AlphaFoldDB" id="A0A7M1XQY0"/>
<dbReference type="Proteomes" id="UP000593591">
    <property type="component" value="Chromosome"/>
</dbReference>
<evidence type="ECO:0000313" key="9">
    <source>
        <dbReference type="EMBL" id="QOS41208.1"/>
    </source>
</evidence>
<dbReference type="InterPro" id="IPR000943">
    <property type="entry name" value="RNA_pol_sigma70"/>
</dbReference>
<dbReference type="CDD" id="cd06171">
    <property type="entry name" value="Sigma70_r4"/>
    <property type="match status" value="1"/>
</dbReference>
<dbReference type="InterPro" id="IPR013324">
    <property type="entry name" value="RNA_pol_sigma_r3/r4-like"/>
</dbReference>
<dbReference type="InterPro" id="IPR013325">
    <property type="entry name" value="RNA_pol_sigma_r2"/>
</dbReference>
<accession>A0A7M1XQY0</accession>
<dbReference type="Pfam" id="PF04539">
    <property type="entry name" value="Sigma70_r3"/>
    <property type="match status" value="1"/>
</dbReference>
<protein>
    <recommendedName>
        <fullName evidence="6">RNA polymerase sigma factor RpoD</fullName>
    </recommendedName>
    <alternativeName>
        <fullName evidence="6">Sigma-70</fullName>
    </alternativeName>
</protein>
<dbReference type="InterPro" id="IPR028630">
    <property type="entry name" value="Sigma70_RpoD"/>
</dbReference>
<comment type="subcellular location">
    <subcellularLocation>
        <location evidence="6">Cytoplasm</location>
    </subcellularLocation>
</comment>
<dbReference type="PROSITE" id="PS00716">
    <property type="entry name" value="SIGMA70_2"/>
    <property type="match status" value="1"/>
</dbReference>
<sequence>MITLEDVKLHFLQVGKENNGIVKQDDINKFTSHLKLSDDDFNEILVYLSDNNLSLDTDDVEMDEDDLPPMYEDDDFSDEDEEAFDPDQEEMLSAVDVKNSDPVRQYLHAIGAYQVFKSKDEEVATAQDIIQGEEALKEMEEPLAEAFEQYHALNESKDFHNFVTEVLPSTDETNDDVWNMWFSNNYPMVKHPENLYPLKYKVDAGISAKNLLIQCNLKLVVSIAKHYVNRGMEFLDLIQEGNLGLMKAVDKFDYTRGFKFSTYATWWIRQAITRALADQARTIRIPVHMVETINKITRAQRKLVQKLNRDPTAEEISEELGGQWSATRIREIQQIALDPLSLEKPVGEEEDSHVGDFIEDKDNVSPYEYANRSMETERINEVLAQLTEREARVIRLRYGLEDGRTHTLEEVGKEFNVTRERIRQIEAKALKKLRHPARAKLLKDFRNDN</sequence>
<dbReference type="PANTHER" id="PTHR30603">
    <property type="entry name" value="RNA POLYMERASE SIGMA FACTOR RPO"/>
    <property type="match status" value="1"/>
</dbReference>
<feature type="domain" description="RNA polymerase sigma-70" evidence="8">
    <location>
        <begin position="407"/>
        <end position="433"/>
    </location>
</feature>
<dbReference type="InterPro" id="IPR050239">
    <property type="entry name" value="Sigma-70_RNA_pol_init_factors"/>
</dbReference>
<dbReference type="InterPro" id="IPR007624">
    <property type="entry name" value="RNA_pol_sigma70_r3"/>
</dbReference>
<dbReference type="InterPro" id="IPR014284">
    <property type="entry name" value="RNA_pol_sigma-70_dom"/>
</dbReference>
<comment type="similarity">
    <text evidence="6">Belongs to the sigma-70 factor family. RpoD/SigA subfamily.</text>
</comment>
<evidence type="ECO:0000313" key="10">
    <source>
        <dbReference type="Proteomes" id="UP000593591"/>
    </source>
</evidence>
<keyword evidence="4 6" id="KW-0238">DNA-binding</keyword>
<dbReference type="PROSITE" id="PS00715">
    <property type="entry name" value="SIGMA70_1"/>
    <property type="match status" value="1"/>
</dbReference>
<organism evidence="9 10">
    <name type="scientific">Treponema rectale</name>
    <dbReference type="NCBI Taxonomy" id="744512"/>
    <lineage>
        <taxon>Bacteria</taxon>
        <taxon>Pseudomonadati</taxon>
        <taxon>Spirochaetota</taxon>
        <taxon>Spirochaetia</taxon>
        <taxon>Spirochaetales</taxon>
        <taxon>Treponemataceae</taxon>
        <taxon>Treponema</taxon>
    </lineage>
</organism>
<evidence type="ECO:0000256" key="6">
    <source>
        <dbReference type="HAMAP-Rule" id="MF_00963"/>
    </source>
</evidence>
<feature type="domain" description="RNA polymerase sigma-70" evidence="7">
    <location>
        <begin position="236"/>
        <end position="249"/>
    </location>
</feature>
<dbReference type="GO" id="GO:0016987">
    <property type="term" value="F:sigma factor activity"/>
    <property type="evidence" value="ECO:0007669"/>
    <property type="project" value="UniProtKB-UniRule"/>
</dbReference>
<dbReference type="SUPFAM" id="SSF88946">
    <property type="entry name" value="Sigma2 domain of RNA polymerase sigma factors"/>
    <property type="match status" value="1"/>
</dbReference>
<dbReference type="HAMAP" id="MF_00963">
    <property type="entry name" value="Sigma70_RpoD_SigA"/>
    <property type="match status" value="1"/>
</dbReference>
<dbReference type="Pfam" id="PF04542">
    <property type="entry name" value="Sigma70_r2"/>
    <property type="match status" value="1"/>
</dbReference>
<comment type="function">
    <text evidence="6">Sigma factors are initiation factors that promote the attachment of RNA polymerase to specific initiation sites and are then released. This sigma factor is the primary sigma factor during exponential growth.</text>
</comment>
<dbReference type="KEGG" id="trc:DYE49_04370"/>
<dbReference type="InterPro" id="IPR012760">
    <property type="entry name" value="RNA_pol_sigma_RpoD_C"/>
</dbReference>
<dbReference type="Gene3D" id="1.20.120.1810">
    <property type="match status" value="1"/>
</dbReference>
<dbReference type="InterPro" id="IPR007627">
    <property type="entry name" value="RNA_pol_sigma70_r2"/>
</dbReference>
<dbReference type="Pfam" id="PF04545">
    <property type="entry name" value="Sigma70_r4"/>
    <property type="match status" value="1"/>
</dbReference>
<dbReference type="NCBIfam" id="TIGR02937">
    <property type="entry name" value="sigma70-ECF"/>
    <property type="match status" value="1"/>
</dbReference>
<dbReference type="EMBL" id="CP031517">
    <property type="protein sequence ID" value="QOS41208.1"/>
    <property type="molecule type" value="Genomic_DNA"/>
</dbReference>
<dbReference type="GO" id="GO:0005737">
    <property type="term" value="C:cytoplasm"/>
    <property type="evidence" value="ECO:0007669"/>
    <property type="project" value="UniProtKB-SubCell"/>
</dbReference>
<evidence type="ECO:0000256" key="3">
    <source>
        <dbReference type="ARBA" id="ARBA00023082"/>
    </source>
</evidence>